<sequence>MRRSLAYAAFAFALAASPMAFAASNNPAEMPAGTYALDKTHASITAQIDHFGFSGYTFRFEKFDASYTYDPAKPEASVIKVTVDVNSLSTGYDKADAAFPAEFLGADKHPTATFVSKAITRSGGNKGVVAGDLTLAGVTKPVNLDVTFNNAGKDMFGAIRSGFAASTVIKRGEFGSTKYAPALGDEVKLMIDVEFTKQ</sequence>
<dbReference type="EMBL" id="CP158375">
    <property type="protein sequence ID" value="XDO95594.1"/>
    <property type="molecule type" value="Genomic_DNA"/>
</dbReference>
<keyword evidence="1" id="KW-0732">Signal</keyword>
<dbReference type="Gene3D" id="2.40.128.110">
    <property type="entry name" value="Lipid/polyisoprenoid-binding, YceI-like"/>
    <property type="match status" value="1"/>
</dbReference>
<reference evidence="3" key="1">
    <citation type="submission" date="2024-06" db="EMBL/GenBank/DDBJ databases">
        <title>Caulobacter inopinatus, sp. nov.</title>
        <authorList>
            <person name="Donachie S.P."/>
        </authorList>
    </citation>
    <scope>NUCLEOTIDE SEQUENCE</scope>
    <source>
        <strain evidence="3">73W</strain>
    </source>
</reference>
<dbReference type="PANTHER" id="PTHR34406">
    <property type="entry name" value="PROTEIN YCEI"/>
    <property type="match status" value="1"/>
</dbReference>
<dbReference type="SMART" id="SM00867">
    <property type="entry name" value="YceI"/>
    <property type="match status" value="1"/>
</dbReference>
<dbReference type="RefSeq" id="WP_369058442.1">
    <property type="nucleotide sequence ID" value="NZ_CP158375.1"/>
</dbReference>
<dbReference type="AlphaFoldDB" id="A0AB39KPJ0"/>
<gene>
    <name evidence="3" type="ORF">ABOZ73_12350</name>
</gene>
<dbReference type="Pfam" id="PF04264">
    <property type="entry name" value="YceI"/>
    <property type="match status" value="1"/>
</dbReference>
<feature type="domain" description="Lipid/polyisoprenoid-binding YceI-like" evidence="2">
    <location>
        <begin position="34"/>
        <end position="196"/>
    </location>
</feature>
<evidence type="ECO:0000313" key="3">
    <source>
        <dbReference type="EMBL" id="XDO95594.1"/>
    </source>
</evidence>
<name>A0AB39KPJ0_9CAUL</name>
<evidence type="ECO:0000259" key="2">
    <source>
        <dbReference type="SMART" id="SM00867"/>
    </source>
</evidence>
<dbReference type="InterPro" id="IPR036761">
    <property type="entry name" value="TTHA0802/YceI-like_sf"/>
</dbReference>
<dbReference type="SUPFAM" id="SSF101874">
    <property type="entry name" value="YceI-like"/>
    <property type="match status" value="1"/>
</dbReference>
<proteinExistence type="predicted"/>
<accession>A0AB39KPJ0</accession>
<feature type="signal peptide" evidence="1">
    <location>
        <begin position="1"/>
        <end position="22"/>
    </location>
</feature>
<evidence type="ECO:0000256" key="1">
    <source>
        <dbReference type="SAM" id="SignalP"/>
    </source>
</evidence>
<dbReference type="InterPro" id="IPR007372">
    <property type="entry name" value="Lipid/polyisoprenoid-bd_YceI"/>
</dbReference>
<organism evidence="3">
    <name type="scientific">Caulobacter sp. 73W</name>
    <dbReference type="NCBI Taxonomy" id="3161137"/>
    <lineage>
        <taxon>Bacteria</taxon>
        <taxon>Pseudomonadati</taxon>
        <taxon>Pseudomonadota</taxon>
        <taxon>Alphaproteobacteria</taxon>
        <taxon>Caulobacterales</taxon>
        <taxon>Caulobacteraceae</taxon>
        <taxon>Caulobacter</taxon>
    </lineage>
</organism>
<protein>
    <submittedName>
        <fullName evidence="3">YceI family protein</fullName>
    </submittedName>
</protein>
<feature type="chain" id="PRO_5044304740" evidence="1">
    <location>
        <begin position="23"/>
        <end position="198"/>
    </location>
</feature>
<dbReference type="PANTHER" id="PTHR34406:SF1">
    <property type="entry name" value="PROTEIN YCEI"/>
    <property type="match status" value="1"/>
</dbReference>